<gene>
    <name evidence="1" type="primary">gpi1</name>
    <name evidence="1" type="ORF">EV182_001447</name>
</gene>
<dbReference type="Proteomes" id="UP001145114">
    <property type="component" value="Unassembled WGS sequence"/>
</dbReference>
<sequence>MSFYSAQPISLDIPFFTFNTARAANHSSPQDVDSTSLSGDFHLTKVLEYVNASGYVRGVLDGRIPTDIALDNPFPCGAASGGSDGSSSSSSSSNSSSGMLVVLWNSHLAVLRSLLNALYKTIFSISLRQYSAIVQQVEFKTRQWCFWTGQVRLVVFSHGYTPFQAKRTAYFINFWNTAWLHINDVILGCAMGMFLLKNAEPVSSFISETLKLYTIDSLSQHIRWLRGWPAGFKLNQELNYFQGELFSWLIEFWKVILAPLDSSIYRIVVMTGWLGVLGITMQTAIVSDLLSLSTLHIYWFYMVAARIYHWQVVVLNSLANLFRGKRINKLRNRVDSYDFSLDQLLLGTILFTLLVYLLPTLAVYYLTFTFCRIGVILIHGVLEFCLALLNHFPIFMLVFRSRYPTKLPGGVYFEICSCDASGEQLQQQQQHTGKAIPTVLHMRSSTLSASRVFFQYQQLWRQITNNYFSLGLIKSLFTGNVIPPVPRLQYSMFPED</sequence>
<accession>A0ACC1HM12</accession>
<evidence type="ECO:0000313" key="2">
    <source>
        <dbReference type="Proteomes" id="UP001145114"/>
    </source>
</evidence>
<proteinExistence type="predicted"/>
<keyword evidence="2" id="KW-1185">Reference proteome</keyword>
<protein>
    <submittedName>
        <fullName evidence="1">Pig-Q</fullName>
    </submittedName>
</protein>
<name>A0ACC1HM12_9FUNG</name>
<reference evidence="1" key="1">
    <citation type="submission" date="2022-06" db="EMBL/GenBank/DDBJ databases">
        <title>Phylogenomic reconstructions and comparative analyses of Kickxellomycotina fungi.</title>
        <authorList>
            <person name="Reynolds N.K."/>
            <person name="Stajich J.E."/>
            <person name="Barry K."/>
            <person name="Grigoriev I.V."/>
            <person name="Crous P."/>
            <person name="Smith M.E."/>
        </authorList>
    </citation>
    <scope>NUCLEOTIDE SEQUENCE</scope>
    <source>
        <strain evidence="1">RSA 2271</strain>
    </source>
</reference>
<dbReference type="EMBL" id="JAMZIH010005351">
    <property type="protein sequence ID" value="KAJ1675349.1"/>
    <property type="molecule type" value="Genomic_DNA"/>
</dbReference>
<comment type="caution">
    <text evidence="1">The sequence shown here is derived from an EMBL/GenBank/DDBJ whole genome shotgun (WGS) entry which is preliminary data.</text>
</comment>
<evidence type="ECO:0000313" key="1">
    <source>
        <dbReference type="EMBL" id="KAJ1675349.1"/>
    </source>
</evidence>
<organism evidence="1 2">
    <name type="scientific">Spiromyces aspiralis</name>
    <dbReference type="NCBI Taxonomy" id="68401"/>
    <lineage>
        <taxon>Eukaryota</taxon>
        <taxon>Fungi</taxon>
        <taxon>Fungi incertae sedis</taxon>
        <taxon>Zoopagomycota</taxon>
        <taxon>Kickxellomycotina</taxon>
        <taxon>Kickxellomycetes</taxon>
        <taxon>Kickxellales</taxon>
        <taxon>Kickxellaceae</taxon>
        <taxon>Spiromyces</taxon>
    </lineage>
</organism>